<evidence type="ECO:0000313" key="4">
    <source>
        <dbReference type="Proteomes" id="UP000645257"/>
    </source>
</evidence>
<feature type="chain" id="PRO_5036834670" evidence="1">
    <location>
        <begin position="23"/>
        <end position="367"/>
    </location>
</feature>
<dbReference type="Gene3D" id="3.40.50.1980">
    <property type="entry name" value="Nitrogenase molybdenum iron protein domain"/>
    <property type="match status" value="2"/>
</dbReference>
<evidence type="ECO:0000256" key="1">
    <source>
        <dbReference type="SAM" id="SignalP"/>
    </source>
</evidence>
<evidence type="ECO:0000259" key="2">
    <source>
        <dbReference type="PROSITE" id="PS50983"/>
    </source>
</evidence>
<dbReference type="PANTHER" id="PTHR30535:SF34">
    <property type="entry name" value="MOLYBDATE-BINDING PROTEIN MOLA"/>
    <property type="match status" value="1"/>
</dbReference>
<dbReference type="SUPFAM" id="SSF53807">
    <property type="entry name" value="Helical backbone' metal receptor"/>
    <property type="match status" value="1"/>
</dbReference>
<reference evidence="3" key="2">
    <citation type="submission" date="2020-09" db="EMBL/GenBank/DDBJ databases">
        <authorList>
            <person name="Sun Q."/>
            <person name="Kim S."/>
        </authorList>
    </citation>
    <scope>NUCLEOTIDE SEQUENCE</scope>
    <source>
        <strain evidence="3">KCTC 32182</strain>
    </source>
</reference>
<dbReference type="AlphaFoldDB" id="A0A918P5R2"/>
<sequence>MKGLRAVMIGLALGLATATAPAATVKDIAGRTVTVPDNPKRVILGEGRLFYAMALLEGKSPFARIAGWQGDFRRLDPQTYALYRQRFPEIDRVPLIGNASEDTVSVEKMLSLRPDVAIFSVSGHGPGIKNPMVDTLTRAGVPVVFVDFRDKPLEHTAPSLRLMGKVLKREAQANAYLAFYDTHLARIRTRVAKLAPKDRPLVFMDVRAGSMDAVTSAGKGSVGEFVDIAGGRNLAAALLPSPLGQVNIETVLASRPALYLATGAGAPDAAAGVKLGAAVSAEQARASLIATGARDQLKGLEAGRNGRSFALWHHYYISPYHIAAIEAVAKWLHPERFADVDPNATLRDIHKRFLAIEPTGTYWVNSR</sequence>
<dbReference type="CDD" id="cd01139">
    <property type="entry name" value="TroA_f"/>
    <property type="match status" value="1"/>
</dbReference>
<feature type="signal peptide" evidence="1">
    <location>
        <begin position="1"/>
        <end position="22"/>
    </location>
</feature>
<evidence type="ECO:0000313" key="3">
    <source>
        <dbReference type="EMBL" id="GGY22684.1"/>
    </source>
</evidence>
<protein>
    <submittedName>
        <fullName evidence="3">Iron ABC transporter substrate-binding protein</fullName>
    </submittedName>
</protein>
<dbReference type="EMBL" id="BMYX01000017">
    <property type="protein sequence ID" value="GGY22684.1"/>
    <property type="molecule type" value="Genomic_DNA"/>
</dbReference>
<reference evidence="3" key="1">
    <citation type="journal article" date="2014" name="Int. J. Syst. Evol. Microbiol.">
        <title>Complete genome sequence of Corynebacterium casei LMG S-19264T (=DSM 44701T), isolated from a smear-ripened cheese.</title>
        <authorList>
            <consortium name="US DOE Joint Genome Institute (JGI-PGF)"/>
            <person name="Walter F."/>
            <person name="Albersmeier A."/>
            <person name="Kalinowski J."/>
            <person name="Ruckert C."/>
        </authorList>
    </citation>
    <scope>NUCLEOTIDE SEQUENCE</scope>
    <source>
        <strain evidence="3">KCTC 32182</strain>
    </source>
</reference>
<dbReference type="PANTHER" id="PTHR30535">
    <property type="entry name" value="VITAMIN B12-BINDING PROTEIN"/>
    <property type="match status" value="1"/>
</dbReference>
<dbReference type="Proteomes" id="UP000645257">
    <property type="component" value="Unassembled WGS sequence"/>
</dbReference>
<keyword evidence="4" id="KW-1185">Reference proteome</keyword>
<dbReference type="InterPro" id="IPR002491">
    <property type="entry name" value="ABC_transptr_periplasmic_BD"/>
</dbReference>
<keyword evidence="1" id="KW-0732">Signal</keyword>
<feature type="domain" description="Fe/B12 periplasmic-binding" evidence="2">
    <location>
        <begin position="41"/>
        <end position="340"/>
    </location>
</feature>
<gene>
    <name evidence="3" type="ORF">GCM10011289_28210</name>
</gene>
<proteinExistence type="predicted"/>
<dbReference type="PROSITE" id="PS50983">
    <property type="entry name" value="FE_B12_PBP"/>
    <property type="match status" value="1"/>
</dbReference>
<organism evidence="3 4">
    <name type="scientific">Paludibacterium paludis</name>
    <dbReference type="NCBI Taxonomy" id="1225769"/>
    <lineage>
        <taxon>Bacteria</taxon>
        <taxon>Pseudomonadati</taxon>
        <taxon>Pseudomonadota</taxon>
        <taxon>Betaproteobacteria</taxon>
        <taxon>Neisseriales</taxon>
        <taxon>Chromobacteriaceae</taxon>
        <taxon>Paludibacterium</taxon>
    </lineage>
</organism>
<comment type="caution">
    <text evidence="3">The sequence shown here is derived from an EMBL/GenBank/DDBJ whole genome shotgun (WGS) entry which is preliminary data.</text>
</comment>
<dbReference type="Pfam" id="PF01497">
    <property type="entry name" value="Peripla_BP_2"/>
    <property type="match status" value="1"/>
</dbReference>
<name>A0A918P5R2_9NEIS</name>
<dbReference type="InterPro" id="IPR050902">
    <property type="entry name" value="ABC_Transporter_SBP"/>
</dbReference>
<dbReference type="RefSeq" id="WP_189535414.1">
    <property type="nucleotide sequence ID" value="NZ_BMYX01000017.1"/>
</dbReference>
<accession>A0A918P5R2</accession>